<feature type="chain" id="PRO_5012011869" description="Dopamine receptor D4" evidence="2">
    <location>
        <begin position="25"/>
        <end position="146"/>
    </location>
</feature>
<feature type="signal peptide" evidence="2">
    <location>
        <begin position="1"/>
        <end position="24"/>
    </location>
</feature>
<feature type="region of interest" description="Disordered" evidence="1">
    <location>
        <begin position="33"/>
        <end position="80"/>
    </location>
</feature>
<name>A0A1Y5PIC7_9MYCO</name>
<evidence type="ECO:0008006" key="4">
    <source>
        <dbReference type="Google" id="ProtNLM"/>
    </source>
</evidence>
<evidence type="ECO:0000313" key="3">
    <source>
        <dbReference type="EMBL" id="SBS77059.1"/>
    </source>
</evidence>
<gene>
    <name evidence="3" type="ORF">MHPYR_40061</name>
</gene>
<protein>
    <recommendedName>
        <fullName evidence="4">Dopamine receptor D4</fullName>
    </recommendedName>
</protein>
<organism evidence="3">
    <name type="scientific">uncultured Mycobacterium sp</name>
    <dbReference type="NCBI Taxonomy" id="171292"/>
    <lineage>
        <taxon>Bacteria</taxon>
        <taxon>Bacillati</taxon>
        <taxon>Actinomycetota</taxon>
        <taxon>Actinomycetes</taxon>
        <taxon>Mycobacteriales</taxon>
        <taxon>Mycobacteriaceae</taxon>
        <taxon>Mycobacterium</taxon>
        <taxon>environmental samples</taxon>
    </lineage>
</organism>
<keyword evidence="2" id="KW-0732">Signal</keyword>
<accession>A0A1Y5PIC7</accession>
<dbReference type="EMBL" id="FLQS01000034">
    <property type="protein sequence ID" value="SBS77059.1"/>
    <property type="molecule type" value="Genomic_DNA"/>
</dbReference>
<reference evidence="3" key="1">
    <citation type="submission" date="2016-03" db="EMBL/GenBank/DDBJ databases">
        <authorList>
            <person name="Ploux O."/>
        </authorList>
    </citation>
    <scope>NUCLEOTIDE SEQUENCE</scope>
    <source>
        <strain evidence="3">UC10</strain>
    </source>
</reference>
<dbReference type="AlphaFoldDB" id="A0A1Y5PIC7"/>
<evidence type="ECO:0000256" key="2">
    <source>
        <dbReference type="SAM" id="SignalP"/>
    </source>
</evidence>
<sequence>MKIMMGLGALGVATAFLAAPAAFADPADPADPGVPIPVATDTNTQVAAPAPAAAPEPVQHLSSPDNLPPGTSADAIPPQGRLGYWRDLLHAMRTQEVSGSDALLLLTQRPLDADAAPPPGMAAGPTGPVGSSAVPPAADPSAPAPG</sequence>
<feature type="compositionally biased region" description="Low complexity" evidence="1">
    <location>
        <begin position="121"/>
        <end position="146"/>
    </location>
</feature>
<feature type="region of interest" description="Disordered" evidence="1">
    <location>
        <begin position="110"/>
        <end position="146"/>
    </location>
</feature>
<evidence type="ECO:0000256" key="1">
    <source>
        <dbReference type="SAM" id="MobiDB-lite"/>
    </source>
</evidence>
<proteinExistence type="predicted"/>